<dbReference type="Gene3D" id="3.90.550.10">
    <property type="entry name" value="Spore Coat Polysaccharide Biosynthesis Protein SpsA, Chain A"/>
    <property type="match status" value="1"/>
</dbReference>
<sequence>MTMMSRTSSLAAVEARPLFFNKGSLFPSFHHACIAQWCSSLLPCSLSFAAPPLKKNACAGLDVPEGVTMVMEADDIDDFVEVGLIRSTHGVKGELKVMSLTDFPEQRFERPGIRWLGFYRMGKLVGPRKIKLLCGRKIMQGKDSAWLLTFEGFDSKEKASELVGATILVEDANRPVLNADQFYIPELIGMLVHMKDSGNVIGSIVDIFNSGASDLLRVKLSYLVENDGGDTETKDNLVWIPFVKEIVPIVDRESRFVAITPPQGLLELNAPSKRPLKEELRKQALRSKRKLQDRMAGVRKKVLAMKQEHILAGLACGEDPQREALKMQLLGIDFSSLKRAMETSSEDFKSSLGSDVNAFSSTIPPPLDWKGLTGWLRDSPKGLRCGDEVNESTWRLWRHGLGLVAEGKVAIVSLATGDIADAELTDSCFESNLEDQAGQVLAMQELAEMISGEKPLIPWVVVTAESSSEYVQNLLKAESHFGLSEQQVHFVRLSCLPYVSCDVEGDQKILMESQWSIIAGAGGDGQVIGDLDDSGVLNSLVEMGVTYIHLCSMEKSLATSLDPAIFGVMEDQNACVSIRVTSEAFEGDHGILCLQKGSVDGRGRSIFISASEKAAGAVKSIVDNFEHFTVVKPHDVPNTASWTLKDDELAYRVPSNCSYTLSVEYLRHLSLQRHDFIYDSEVKKTGFIEPSEEITLGENAVIEENALQLKCSLHNALMFCSPSKVALLNCDKMFVYS</sequence>
<dbReference type="AlphaFoldDB" id="A0A9D4ZIR8"/>
<evidence type="ECO:0000256" key="3">
    <source>
        <dbReference type="SAM" id="Coils"/>
    </source>
</evidence>
<dbReference type="InterPro" id="IPR056792">
    <property type="entry name" value="PRC_RimM"/>
</dbReference>
<name>A0A9D4ZIR8_ADICA</name>
<dbReference type="HAMAP" id="MF_00014">
    <property type="entry name" value="Ribosome_mat_RimM"/>
    <property type="match status" value="1"/>
</dbReference>
<dbReference type="InterPro" id="IPR036976">
    <property type="entry name" value="RimM_N_sf"/>
</dbReference>
<dbReference type="OrthoDB" id="532420at2759"/>
<evidence type="ECO:0000259" key="5">
    <source>
        <dbReference type="Pfam" id="PF24986"/>
    </source>
</evidence>
<dbReference type="Gene3D" id="2.30.30.240">
    <property type="entry name" value="PRC-barrel domain"/>
    <property type="match status" value="1"/>
</dbReference>
<dbReference type="GO" id="GO:0006364">
    <property type="term" value="P:rRNA processing"/>
    <property type="evidence" value="ECO:0007669"/>
    <property type="project" value="InterPro"/>
</dbReference>
<dbReference type="Proteomes" id="UP000886520">
    <property type="component" value="Chromosome 7"/>
</dbReference>
<dbReference type="NCBIfam" id="TIGR02273">
    <property type="entry name" value="16S_RimM"/>
    <property type="match status" value="1"/>
</dbReference>
<dbReference type="EMBL" id="JABFUD020000007">
    <property type="protein sequence ID" value="KAI5077153.1"/>
    <property type="molecule type" value="Genomic_DNA"/>
</dbReference>
<dbReference type="GO" id="GO:0003977">
    <property type="term" value="F:UDP-N-acetylglucosamine diphosphorylase activity"/>
    <property type="evidence" value="ECO:0007669"/>
    <property type="project" value="TreeGrafter"/>
</dbReference>
<dbReference type="GO" id="GO:0005840">
    <property type="term" value="C:ribosome"/>
    <property type="evidence" value="ECO:0007669"/>
    <property type="project" value="InterPro"/>
</dbReference>
<dbReference type="InterPro" id="IPR002676">
    <property type="entry name" value="RimM_N"/>
</dbReference>
<evidence type="ECO:0000256" key="2">
    <source>
        <dbReference type="ARBA" id="ARBA00022695"/>
    </source>
</evidence>
<dbReference type="Pfam" id="PF01704">
    <property type="entry name" value="UDPGP"/>
    <property type="match status" value="1"/>
</dbReference>
<dbReference type="InterPro" id="IPR009000">
    <property type="entry name" value="Transl_B-barrel_sf"/>
</dbReference>
<organism evidence="6 7">
    <name type="scientific">Adiantum capillus-veneris</name>
    <name type="common">Maidenhair fern</name>
    <dbReference type="NCBI Taxonomy" id="13818"/>
    <lineage>
        <taxon>Eukaryota</taxon>
        <taxon>Viridiplantae</taxon>
        <taxon>Streptophyta</taxon>
        <taxon>Embryophyta</taxon>
        <taxon>Tracheophyta</taxon>
        <taxon>Polypodiopsida</taxon>
        <taxon>Polypodiidae</taxon>
        <taxon>Polypodiales</taxon>
        <taxon>Pteridineae</taxon>
        <taxon>Pteridaceae</taxon>
        <taxon>Vittarioideae</taxon>
        <taxon>Adiantum</taxon>
    </lineage>
</organism>
<feature type="domain" description="RimM N-terminal" evidence="4">
    <location>
        <begin position="82"/>
        <end position="171"/>
    </location>
</feature>
<dbReference type="SUPFAM" id="SSF50447">
    <property type="entry name" value="Translation proteins"/>
    <property type="match status" value="1"/>
</dbReference>
<accession>A0A9D4ZIR8</accession>
<dbReference type="InterPro" id="IPR002618">
    <property type="entry name" value="UDPGP_fam"/>
</dbReference>
<keyword evidence="1" id="KW-0808">Transferase</keyword>
<dbReference type="SUPFAM" id="SSF53448">
    <property type="entry name" value="Nucleotide-diphospho-sugar transferases"/>
    <property type="match status" value="1"/>
</dbReference>
<proteinExistence type="inferred from homology"/>
<dbReference type="GO" id="GO:0006048">
    <property type="term" value="P:UDP-N-acetylglucosamine biosynthetic process"/>
    <property type="evidence" value="ECO:0007669"/>
    <property type="project" value="TreeGrafter"/>
</dbReference>
<dbReference type="GO" id="GO:0043022">
    <property type="term" value="F:ribosome binding"/>
    <property type="evidence" value="ECO:0007669"/>
    <property type="project" value="InterPro"/>
</dbReference>
<keyword evidence="3" id="KW-0175">Coiled coil</keyword>
<evidence type="ECO:0008006" key="8">
    <source>
        <dbReference type="Google" id="ProtNLM"/>
    </source>
</evidence>
<dbReference type="Pfam" id="PF24986">
    <property type="entry name" value="PRC_RimM"/>
    <property type="match status" value="1"/>
</dbReference>
<feature type="domain" description="Ribosome maturation factor RimM PRC barrel" evidence="5">
    <location>
        <begin position="186"/>
        <end position="265"/>
    </location>
</feature>
<dbReference type="PANTHER" id="PTHR11952">
    <property type="entry name" value="UDP- GLUCOSE PYROPHOSPHORYLASE"/>
    <property type="match status" value="1"/>
</dbReference>
<keyword evidence="7" id="KW-1185">Reference proteome</keyword>
<evidence type="ECO:0000313" key="6">
    <source>
        <dbReference type="EMBL" id="KAI5077153.1"/>
    </source>
</evidence>
<gene>
    <name evidence="6" type="ORF">GOP47_0006977</name>
</gene>
<evidence type="ECO:0000256" key="1">
    <source>
        <dbReference type="ARBA" id="ARBA00022679"/>
    </source>
</evidence>
<reference evidence="6" key="1">
    <citation type="submission" date="2021-01" db="EMBL/GenBank/DDBJ databases">
        <title>Adiantum capillus-veneris genome.</title>
        <authorList>
            <person name="Fang Y."/>
            <person name="Liao Q."/>
        </authorList>
    </citation>
    <scope>NUCLEOTIDE SEQUENCE</scope>
    <source>
        <strain evidence="6">H3</strain>
        <tissue evidence="6">Leaf</tissue>
    </source>
</reference>
<dbReference type="InterPro" id="IPR029044">
    <property type="entry name" value="Nucleotide-diphossugar_trans"/>
</dbReference>
<evidence type="ECO:0000259" key="4">
    <source>
        <dbReference type="Pfam" id="PF01782"/>
    </source>
</evidence>
<dbReference type="InterPro" id="IPR039741">
    <property type="entry name" value="UDP-sugar_pyrophosphorylase"/>
</dbReference>
<dbReference type="Pfam" id="PF01782">
    <property type="entry name" value="RimM"/>
    <property type="match status" value="1"/>
</dbReference>
<dbReference type="Gene3D" id="2.40.30.60">
    <property type="entry name" value="RimM"/>
    <property type="match status" value="1"/>
</dbReference>
<feature type="coiled-coil region" evidence="3">
    <location>
        <begin position="281"/>
        <end position="308"/>
    </location>
</feature>
<comment type="caution">
    <text evidence="6">The sequence shown here is derived from an EMBL/GenBank/DDBJ whole genome shotgun (WGS) entry which is preliminary data.</text>
</comment>
<dbReference type="InterPro" id="IPR011961">
    <property type="entry name" value="RimM"/>
</dbReference>
<dbReference type="PANTHER" id="PTHR11952:SF10">
    <property type="entry name" value="16S RRNA PROCESSING PROTEIN RIMM FAMILY"/>
    <property type="match status" value="1"/>
</dbReference>
<dbReference type="SUPFAM" id="SSF50346">
    <property type="entry name" value="PRC-barrel domain"/>
    <property type="match status" value="1"/>
</dbReference>
<evidence type="ECO:0000313" key="7">
    <source>
        <dbReference type="Proteomes" id="UP000886520"/>
    </source>
</evidence>
<dbReference type="InterPro" id="IPR011033">
    <property type="entry name" value="PRC_barrel-like_sf"/>
</dbReference>
<keyword evidence="2" id="KW-0548">Nucleotidyltransferase</keyword>
<protein>
    <recommendedName>
        <fullName evidence="8">16S rRNA processing protein RimM</fullName>
    </recommendedName>
</protein>